<evidence type="ECO:0000313" key="1">
    <source>
        <dbReference type="EMBL" id="TGY80350.1"/>
    </source>
</evidence>
<keyword evidence="1" id="KW-0645">Protease</keyword>
<comment type="caution">
    <text evidence="1">The sequence shown here is derived from an EMBL/GenBank/DDBJ whole genome shotgun (WGS) entry which is preliminary data.</text>
</comment>
<gene>
    <name evidence="1" type="ORF">E5331_03705</name>
</gene>
<dbReference type="Proteomes" id="UP000306319">
    <property type="component" value="Unassembled WGS sequence"/>
</dbReference>
<keyword evidence="1" id="KW-0378">Hydrolase</keyword>
<dbReference type="EMBL" id="SRYB01000003">
    <property type="protein sequence ID" value="TGY80350.1"/>
    <property type="molecule type" value="Genomic_DNA"/>
</dbReference>
<proteinExistence type="predicted"/>
<reference evidence="1" key="1">
    <citation type="submission" date="2019-04" db="EMBL/GenBank/DDBJ databases">
        <title>Microbes associate with the intestines of laboratory mice.</title>
        <authorList>
            <person name="Navarre W."/>
            <person name="Wong E."/>
            <person name="Huang K."/>
            <person name="Tropini C."/>
            <person name="Ng K."/>
            <person name="Yu B."/>
        </authorList>
    </citation>
    <scope>NUCLEOTIDE SEQUENCE</scope>
    <source>
        <strain evidence="1">NM04_E33</strain>
    </source>
</reference>
<evidence type="ECO:0000313" key="2">
    <source>
        <dbReference type="Proteomes" id="UP000306319"/>
    </source>
</evidence>
<keyword evidence="2" id="KW-1185">Reference proteome</keyword>
<accession>A0AC61RK46</accession>
<organism evidence="1 2">
    <name type="scientific">Lepagella muris</name>
    <dbReference type="NCBI Taxonomy" id="3032870"/>
    <lineage>
        <taxon>Bacteria</taxon>
        <taxon>Pseudomonadati</taxon>
        <taxon>Bacteroidota</taxon>
        <taxon>Bacteroidia</taxon>
        <taxon>Bacteroidales</taxon>
        <taxon>Muribaculaceae</taxon>
        <taxon>Lepagella</taxon>
    </lineage>
</organism>
<name>A0AC61RK46_9BACT</name>
<protein>
    <submittedName>
        <fullName evidence="1">ATP-dependent Clp protease adaptor ClpS</fullName>
    </submittedName>
</protein>
<sequence length="100" mass="11488">MSQENSNTKERQRTDLRVPRRYIVYIHNDDFTTMEFVVMILTTIFHKSQAEAESLMLQVHHSDKAPVGCYSYDIALTKAGQATNLAREQGFPLRLTIVAE</sequence>